<name>A0A834LD02_RHOSS</name>
<evidence type="ECO:0000313" key="3">
    <source>
        <dbReference type="Proteomes" id="UP000626092"/>
    </source>
</evidence>
<dbReference type="Proteomes" id="UP000626092">
    <property type="component" value="Unassembled WGS sequence"/>
</dbReference>
<gene>
    <name evidence="2" type="ORF">RHSIM_Rhsim10G0073000</name>
</gene>
<evidence type="ECO:0000256" key="1">
    <source>
        <dbReference type="SAM" id="Coils"/>
    </source>
</evidence>
<proteinExistence type="predicted"/>
<keyword evidence="1" id="KW-0175">Coiled coil</keyword>
<comment type="caution">
    <text evidence="2">The sequence shown here is derived from an EMBL/GenBank/DDBJ whole genome shotgun (WGS) entry which is preliminary data.</text>
</comment>
<sequence length="386" mass="44517">MVRHSHSQARSSFVLSGSDLTLRLPPISIVLIFWNNDLFYRDVKFYGLTSDMFDRQFHLTSLQDSCTQFSSFEDEDSSTSTIMPNANEYASKVGIGVGIECNEKVIEVVEEEESTTQLLRHIDKFTRPTSIGFEINASTDSFKANDKWIRFLTVRSARWRNWRIAVNSRLNQERNDAVYARDEAKQALAIMELERYMARVSFEDAESQFVEYEGRILNYEERIDLLRAALNKARNSASSSSTVANLEDSSCQITSERDVLTQELIHFHEDWETLKAASGLTVRQLHEAIQDERQQANKDRGYYVRGIDQLRTKLAFASALYLDGRLDASKVEFLLSRLQYLRDMEVARILSVEVLFERYRDALVHFQEVLDSLRSGGGHPFKAYLH</sequence>
<protein>
    <submittedName>
        <fullName evidence="2">Uncharacterized protein</fullName>
    </submittedName>
</protein>
<feature type="coiled-coil region" evidence="1">
    <location>
        <begin position="202"/>
        <end position="236"/>
    </location>
</feature>
<evidence type="ECO:0000313" key="2">
    <source>
        <dbReference type="EMBL" id="KAF7129453.1"/>
    </source>
</evidence>
<reference evidence="2" key="1">
    <citation type="submission" date="2019-11" db="EMBL/GenBank/DDBJ databases">
        <authorList>
            <person name="Liu Y."/>
            <person name="Hou J."/>
            <person name="Li T.-Q."/>
            <person name="Guan C.-H."/>
            <person name="Wu X."/>
            <person name="Wu H.-Z."/>
            <person name="Ling F."/>
            <person name="Zhang R."/>
            <person name="Shi X.-G."/>
            <person name="Ren J.-P."/>
            <person name="Chen E.-F."/>
            <person name="Sun J.-M."/>
        </authorList>
    </citation>
    <scope>NUCLEOTIDE SEQUENCE</scope>
    <source>
        <strain evidence="2">Adult_tree_wgs_1</strain>
        <tissue evidence="2">Leaves</tissue>
    </source>
</reference>
<accession>A0A834LD02</accession>
<dbReference type="EMBL" id="WJXA01000010">
    <property type="protein sequence ID" value="KAF7129453.1"/>
    <property type="molecule type" value="Genomic_DNA"/>
</dbReference>
<keyword evidence="3" id="KW-1185">Reference proteome</keyword>
<dbReference type="AlphaFoldDB" id="A0A834LD02"/>
<organism evidence="2 3">
    <name type="scientific">Rhododendron simsii</name>
    <name type="common">Sims's rhododendron</name>
    <dbReference type="NCBI Taxonomy" id="118357"/>
    <lineage>
        <taxon>Eukaryota</taxon>
        <taxon>Viridiplantae</taxon>
        <taxon>Streptophyta</taxon>
        <taxon>Embryophyta</taxon>
        <taxon>Tracheophyta</taxon>
        <taxon>Spermatophyta</taxon>
        <taxon>Magnoliopsida</taxon>
        <taxon>eudicotyledons</taxon>
        <taxon>Gunneridae</taxon>
        <taxon>Pentapetalae</taxon>
        <taxon>asterids</taxon>
        <taxon>Ericales</taxon>
        <taxon>Ericaceae</taxon>
        <taxon>Ericoideae</taxon>
        <taxon>Rhodoreae</taxon>
        <taxon>Rhododendron</taxon>
    </lineage>
</organism>